<feature type="domain" description="SRCR" evidence="14">
    <location>
        <begin position="47"/>
        <end position="150"/>
    </location>
</feature>
<feature type="disulfide bond" evidence="11">
    <location>
        <begin position="221"/>
        <end position="231"/>
    </location>
</feature>
<evidence type="ECO:0000256" key="5">
    <source>
        <dbReference type="ARBA" id="ARBA00023157"/>
    </source>
</evidence>
<dbReference type="FunFam" id="3.10.250.10:FF:000009">
    <property type="entry name" value="WC1"/>
    <property type="match status" value="1"/>
</dbReference>
<dbReference type="PROSITE" id="PS50287">
    <property type="entry name" value="SRCR_2"/>
    <property type="match status" value="3"/>
</dbReference>
<evidence type="ECO:0000256" key="12">
    <source>
        <dbReference type="SAM" id="Phobius"/>
    </source>
</evidence>
<dbReference type="PANTHER" id="PTHR48071">
    <property type="entry name" value="SRCR DOMAIN-CONTAINING PROTEIN"/>
    <property type="match status" value="1"/>
</dbReference>
<dbReference type="Ensembl" id="ENSACAT00000054272.1">
    <property type="protein sequence ID" value="ENSACAP00000038620.1"/>
    <property type="gene ID" value="ENSACAG00000037672.1"/>
</dbReference>
<evidence type="ECO:0000256" key="1">
    <source>
        <dbReference type="ARBA" id="ARBA00004613"/>
    </source>
</evidence>
<dbReference type="GeneTree" id="ENSGT00940000163299"/>
<keyword evidence="3 13" id="KW-0732">Signal</keyword>
<comment type="function">
    <text evidence="8">Binds to extracellular matrix proteins. Binds to pathogen-associated molecular patterns (PAMPs) present on the cell walls of Gram-positive and Gram-negative bacteria and fungi, behaving as a pattern recognition receptor (PRR). Induces bacterial and fungal aggregation and subsequent inhibition of PAMP-induced cytokine release. Does not possess intrinsic bactericidal activity. May play a role in the innate defense and homeostasis of certain epithelial surfaces.</text>
</comment>
<keyword evidence="2" id="KW-0964">Secreted</keyword>
<sequence>MGGRVELLWTLGLGEILFPILVSHPSHPKGDSGKGNTYYCSSSFSDIRLSDGHDHCAGKVEMIQEKQWKMVGHNDWDIEDARVVCRYLGCGTALSTLQYSVSEVETASIWLDGFNCTGTEISLRECKAKLWQYDPDRIFWSYGVAGVICTELRLMNGSSDCSGRVELFHNQKWGTVCDAGWDLKDAQVVCSELGCGKALTAPGRAHFGRGTGPIWLERMNCTGKEKSLWQCPKGQQQEHSCDHSTDASVECEGKLIRLSNSHDRCAGRVEIFHNGQWRMIRDNGWDKEDAKVVCRYLGCGTALSTSHYFLSEEKSASIWLDDVNCTGTEISLRECKAALWQDDPSEIYFSFGVAGVICTGRSLVLLIHIFYTIKVKYRRKTNKSSKGNLPSLMFCIIHFYPEIDMMLLKWYLCDWHQVFNSSLPEILSKSYEMFHWVGQQCAFHQNPGTDLRTSTAIGRKWSPSSLGRNSQALVS</sequence>
<evidence type="ECO:0000259" key="14">
    <source>
        <dbReference type="PROSITE" id="PS50287"/>
    </source>
</evidence>
<dbReference type="SMART" id="SM00202">
    <property type="entry name" value="SR"/>
    <property type="match status" value="3"/>
</dbReference>
<dbReference type="PRINTS" id="PR00258">
    <property type="entry name" value="SPERACTRCPTR"/>
</dbReference>
<dbReference type="FunFam" id="3.10.250.10:FF:000013">
    <property type="entry name" value="CD163 molecule like 1"/>
    <property type="match status" value="1"/>
</dbReference>
<comment type="subcellular location">
    <subcellularLocation>
        <location evidence="1">Secreted</location>
    </subcellularLocation>
</comment>
<dbReference type="AlphaFoldDB" id="A0A803TTT0"/>
<feature type="disulfide bond" evidence="11">
    <location>
        <begin position="177"/>
        <end position="241"/>
    </location>
</feature>
<proteinExistence type="predicted"/>
<keyword evidence="16" id="KW-1185">Reference proteome</keyword>
<feature type="disulfide bond" evidence="11">
    <location>
        <begin position="325"/>
        <end position="335"/>
    </location>
</feature>
<comment type="subunit">
    <text evidence="9">Interacts with LGALS1 and laminin.</text>
</comment>
<evidence type="ECO:0000256" key="4">
    <source>
        <dbReference type="ARBA" id="ARBA00022737"/>
    </source>
</evidence>
<dbReference type="InParanoid" id="A0A803TTT0"/>
<dbReference type="PANTHER" id="PTHR48071:SF15">
    <property type="entry name" value="SRCR DOMAIN-CONTAINING PROTEIN"/>
    <property type="match status" value="1"/>
</dbReference>
<dbReference type="PROSITE" id="PS00420">
    <property type="entry name" value="SRCR_1"/>
    <property type="match status" value="1"/>
</dbReference>
<feature type="disulfide bond" evidence="11">
    <location>
        <begin position="190"/>
        <end position="251"/>
    </location>
</feature>
<dbReference type="Pfam" id="PF00530">
    <property type="entry name" value="SRCR"/>
    <property type="match status" value="3"/>
</dbReference>
<feature type="chain" id="PRO_5033039767" description="Soluble scavenger receptor cysteine-rich domain-containing protein SSC5D" evidence="13">
    <location>
        <begin position="24"/>
        <end position="475"/>
    </location>
</feature>
<evidence type="ECO:0000256" key="8">
    <source>
        <dbReference type="ARBA" id="ARBA00058074"/>
    </source>
</evidence>
<keyword evidence="12" id="KW-0472">Membrane</keyword>
<dbReference type="Gene3D" id="3.10.250.10">
    <property type="entry name" value="SRCR-like domain"/>
    <property type="match status" value="3"/>
</dbReference>
<accession>A0A803TTT0</accession>
<keyword evidence="5 11" id="KW-1015">Disulfide bond</keyword>
<dbReference type="FunFam" id="3.10.250.10:FF:000007">
    <property type="entry name" value="Soluble scavenger receptor cysteine-rich domain-containing protein SSC5D"/>
    <property type="match status" value="1"/>
</dbReference>
<reference evidence="15" key="2">
    <citation type="submission" date="2025-08" db="UniProtKB">
        <authorList>
            <consortium name="Ensembl"/>
        </authorList>
    </citation>
    <scope>IDENTIFICATION</scope>
</reference>
<evidence type="ECO:0000256" key="11">
    <source>
        <dbReference type="PROSITE-ProRule" id="PRU00196"/>
    </source>
</evidence>
<keyword evidence="6" id="KW-0675">Receptor</keyword>
<protein>
    <recommendedName>
        <fullName evidence="10">Soluble scavenger receptor cysteine-rich domain-containing protein SSC5D</fullName>
    </recommendedName>
</protein>
<dbReference type="GO" id="GO:0005886">
    <property type="term" value="C:plasma membrane"/>
    <property type="evidence" value="ECO:0000318"/>
    <property type="project" value="GO_Central"/>
</dbReference>
<feature type="transmembrane region" description="Helical" evidence="12">
    <location>
        <begin position="347"/>
        <end position="371"/>
    </location>
</feature>
<comment type="caution">
    <text evidence="11">Lacks conserved residue(s) required for the propagation of feature annotation.</text>
</comment>
<dbReference type="Proteomes" id="UP000001646">
    <property type="component" value="Unplaced"/>
</dbReference>
<evidence type="ECO:0000256" key="2">
    <source>
        <dbReference type="ARBA" id="ARBA00022525"/>
    </source>
</evidence>
<keyword evidence="12" id="KW-0812">Transmembrane</keyword>
<reference evidence="15" key="1">
    <citation type="submission" date="2009-12" db="EMBL/GenBank/DDBJ databases">
        <title>The Genome Sequence of Anolis carolinensis (Green Anole Lizard).</title>
        <authorList>
            <consortium name="The Genome Sequencing Platform"/>
            <person name="Di Palma F."/>
            <person name="Alfoldi J."/>
            <person name="Heiman D."/>
            <person name="Young S."/>
            <person name="Grabherr M."/>
            <person name="Johnson J."/>
            <person name="Lander E.S."/>
            <person name="Lindblad-Toh K."/>
        </authorList>
    </citation>
    <scope>NUCLEOTIDE SEQUENCE [LARGE SCALE GENOMIC DNA]</scope>
    <source>
        <strain evidence="15">JBL SC #1</strain>
    </source>
</reference>
<feature type="signal peptide" evidence="13">
    <location>
        <begin position="1"/>
        <end position="23"/>
    </location>
</feature>
<reference evidence="15" key="3">
    <citation type="submission" date="2025-09" db="UniProtKB">
        <authorList>
            <consortium name="Ensembl"/>
        </authorList>
    </citation>
    <scope>IDENTIFICATION</scope>
</reference>
<evidence type="ECO:0000256" key="13">
    <source>
        <dbReference type="SAM" id="SignalP"/>
    </source>
</evidence>
<evidence type="ECO:0000313" key="15">
    <source>
        <dbReference type="Ensembl" id="ENSACAP00000038620.1"/>
    </source>
</evidence>
<organism evidence="15 16">
    <name type="scientific">Anolis carolinensis</name>
    <name type="common">Green anole</name>
    <name type="synonym">American chameleon</name>
    <dbReference type="NCBI Taxonomy" id="28377"/>
    <lineage>
        <taxon>Eukaryota</taxon>
        <taxon>Metazoa</taxon>
        <taxon>Chordata</taxon>
        <taxon>Craniata</taxon>
        <taxon>Vertebrata</taxon>
        <taxon>Euteleostomi</taxon>
        <taxon>Lepidosauria</taxon>
        <taxon>Squamata</taxon>
        <taxon>Bifurcata</taxon>
        <taxon>Unidentata</taxon>
        <taxon>Episquamata</taxon>
        <taxon>Toxicofera</taxon>
        <taxon>Iguania</taxon>
        <taxon>Dactyloidae</taxon>
        <taxon>Anolis</taxon>
    </lineage>
</organism>
<dbReference type="InterPro" id="IPR001190">
    <property type="entry name" value="SRCR"/>
</dbReference>
<feature type="disulfide bond" evidence="11">
    <location>
        <begin position="116"/>
        <end position="126"/>
    </location>
</feature>
<evidence type="ECO:0000256" key="9">
    <source>
        <dbReference type="ARBA" id="ARBA00064153"/>
    </source>
</evidence>
<evidence type="ECO:0000256" key="10">
    <source>
        <dbReference type="ARBA" id="ARBA00069168"/>
    </source>
</evidence>
<name>A0A803TTT0_ANOCA</name>
<feature type="domain" description="SRCR" evidence="14">
    <location>
        <begin position="256"/>
        <end position="359"/>
    </location>
</feature>
<dbReference type="SUPFAM" id="SSF56487">
    <property type="entry name" value="SRCR-like"/>
    <property type="match status" value="3"/>
</dbReference>
<keyword evidence="12" id="KW-1133">Transmembrane helix</keyword>
<evidence type="ECO:0000256" key="3">
    <source>
        <dbReference type="ARBA" id="ARBA00022729"/>
    </source>
</evidence>
<evidence type="ECO:0000256" key="7">
    <source>
        <dbReference type="ARBA" id="ARBA00023180"/>
    </source>
</evidence>
<dbReference type="InterPro" id="IPR036772">
    <property type="entry name" value="SRCR-like_dom_sf"/>
</dbReference>
<evidence type="ECO:0000256" key="6">
    <source>
        <dbReference type="ARBA" id="ARBA00023170"/>
    </source>
</evidence>
<evidence type="ECO:0000313" key="16">
    <source>
        <dbReference type="Proteomes" id="UP000001646"/>
    </source>
</evidence>
<keyword evidence="4" id="KW-0677">Repeat</keyword>
<feature type="domain" description="SRCR" evidence="14">
    <location>
        <begin position="152"/>
        <end position="252"/>
    </location>
</feature>
<keyword evidence="7" id="KW-0325">Glycoprotein</keyword>